<feature type="domain" description="RING-type" evidence="2">
    <location>
        <begin position="11"/>
        <end position="55"/>
    </location>
</feature>
<dbReference type="Gene3D" id="3.30.40.10">
    <property type="entry name" value="Zinc/RING finger domain, C3HC4 (zinc finger)"/>
    <property type="match status" value="1"/>
</dbReference>
<keyword evidence="4" id="KW-1185">Reference proteome</keyword>
<sequence length="363" mass="40799">MESGTESPVRCSICMEYRSSDVARMVPCGHEFDLACTSRLLKSSGIVGRNCPLCRSRIEEIHYNFEDGTHEKHITGPVRAESPLMSGPFIRPDEELRTDMAPAERDRVLELRRLRQGGGCRIRMCLAKRGIHTKEGDNFIVMHSCIDVRIDQVPHDAGTASTMVRKFVIATLPIDAESEAYVHRFGPLNPAGIAQARDNVKILLARVGCFEQDFARFHKNGLLYKILYDDKGLRINVRKTLQIVKDDNGGEDILIVSTLKMNEIYATRPPAADPDKLYGIERSKREQVVRLAREEFEGALEFAFIQNPTIILSEPTATGILDVRPGIHCEHCDLGGHRNGDCELNKIRKIFADHGELGEDDEF</sequence>
<name>A0A194XNU0_MOLSC</name>
<dbReference type="AlphaFoldDB" id="A0A194XNU0"/>
<dbReference type="GO" id="GO:0008270">
    <property type="term" value="F:zinc ion binding"/>
    <property type="evidence" value="ECO:0007669"/>
    <property type="project" value="UniProtKB-KW"/>
</dbReference>
<dbReference type="GeneID" id="28827884"/>
<dbReference type="Pfam" id="PF13639">
    <property type="entry name" value="zf-RING_2"/>
    <property type="match status" value="1"/>
</dbReference>
<dbReference type="KEGG" id="psco:LY89DRAFT_714863"/>
<protein>
    <recommendedName>
        <fullName evidence="2">RING-type domain-containing protein</fullName>
    </recommendedName>
</protein>
<gene>
    <name evidence="3" type="ORF">LY89DRAFT_714863</name>
</gene>
<keyword evidence="1" id="KW-0863">Zinc-finger</keyword>
<reference evidence="3 4" key="1">
    <citation type="submission" date="2015-10" db="EMBL/GenBank/DDBJ databases">
        <title>Full genome of DAOMC 229536 Phialocephala scopiformis, a fungal endophyte of spruce producing the potent anti-insectan compound rugulosin.</title>
        <authorList>
            <consortium name="DOE Joint Genome Institute"/>
            <person name="Walker A.K."/>
            <person name="Frasz S.L."/>
            <person name="Seifert K.A."/>
            <person name="Miller J.D."/>
            <person name="Mondo S.J."/>
            <person name="Labutti K."/>
            <person name="Lipzen A."/>
            <person name="Dockter R."/>
            <person name="Kennedy M."/>
            <person name="Grigoriev I.V."/>
            <person name="Spatafora J.W."/>
        </authorList>
    </citation>
    <scope>NUCLEOTIDE SEQUENCE [LARGE SCALE GENOMIC DNA]</scope>
    <source>
        <strain evidence="3 4">CBS 120377</strain>
    </source>
</reference>
<organism evidence="3 4">
    <name type="scientific">Mollisia scopiformis</name>
    <name type="common">Conifer needle endophyte fungus</name>
    <name type="synonym">Phialocephala scopiformis</name>
    <dbReference type="NCBI Taxonomy" id="149040"/>
    <lineage>
        <taxon>Eukaryota</taxon>
        <taxon>Fungi</taxon>
        <taxon>Dikarya</taxon>
        <taxon>Ascomycota</taxon>
        <taxon>Pezizomycotina</taxon>
        <taxon>Leotiomycetes</taxon>
        <taxon>Helotiales</taxon>
        <taxon>Mollisiaceae</taxon>
        <taxon>Mollisia</taxon>
    </lineage>
</organism>
<evidence type="ECO:0000259" key="2">
    <source>
        <dbReference type="PROSITE" id="PS50089"/>
    </source>
</evidence>
<evidence type="ECO:0000256" key="1">
    <source>
        <dbReference type="PROSITE-ProRule" id="PRU00175"/>
    </source>
</evidence>
<dbReference type="RefSeq" id="XP_018076181.1">
    <property type="nucleotide sequence ID" value="XM_018218158.1"/>
</dbReference>
<keyword evidence="1" id="KW-0862">Zinc</keyword>
<dbReference type="Proteomes" id="UP000070700">
    <property type="component" value="Unassembled WGS sequence"/>
</dbReference>
<keyword evidence="1" id="KW-0479">Metal-binding</keyword>
<dbReference type="PROSITE" id="PS50089">
    <property type="entry name" value="ZF_RING_2"/>
    <property type="match status" value="1"/>
</dbReference>
<evidence type="ECO:0000313" key="4">
    <source>
        <dbReference type="Proteomes" id="UP000070700"/>
    </source>
</evidence>
<dbReference type="InterPro" id="IPR013083">
    <property type="entry name" value="Znf_RING/FYVE/PHD"/>
</dbReference>
<evidence type="ECO:0000313" key="3">
    <source>
        <dbReference type="EMBL" id="KUJ21826.1"/>
    </source>
</evidence>
<dbReference type="SMART" id="SM00184">
    <property type="entry name" value="RING"/>
    <property type="match status" value="1"/>
</dbReference>
<dbReference type="SUPFAM" id="SSF57850">
    <property type="entry name" value="RING/U-box"/>
    <property type="match status" value="1"/>
</dbReference>
<accession>A0A194XNU0</accession>
<dbReference type="OrthoDB" id="8062037at2759"/>
<dbReference type="InParanoid" id="A0A194XNU0"/>
<dbReference type="EMBL" id="KQ947407">
    <property type="protein sequence ID" value="KUJ21826.1"/>
    <property type="molecule type" value="Genomic_DNA"/>
</dbReference>
<dbReference type="InterPro" id="IPR001841">
    <property type="entry name" value="Znf_RING"/>
</dbReference>
<proteinExistence type="predicted"/>